<reference evidence="2 3" key="1">
    <citation type="submission" date="2019-04" db="EMBL/GenBank/DDBJ databases">
        <title>Trinickia sp. 7GSK02, isolated from subtropical forest soil.</title>
        <authorList>
            <person name="Gao Z.-H."/>
            <person name="Qiu L.-H."/>
        </authorList>
    </citation>
    <scope>NUCLEOTIDE SEQUENCE [LARGE SCALE GENOMIC DNA]</scope>
    <source>
        <strain evidence="2 3">7GSK02</strain>
    </source>
</reference>
<evidence type="ECO:0000313" key="2">
    <source>
        <dbReference type="EMBL" id="TKC88818.1"/>
    </source>
</evidence>
<dbReference type="Gene3D" id="3.40.630.30">
    <property type="match status" value="1"/>
</dbReference>
<comment type="caution">
    <text evidence="2">The sequence shown here is derived from an EMBL/GenBank/DDBJ whole genome shotgun (WGS) entry which is preliminary data.</text>
</comment>
<evidence type="ECO:0000259" key="1">
    <source>
        <dbReference type="Pfam" id="PF21926"/>
    </source>
</evidence>
<keyword evidence="3" id="KW-1185">Reference proteome</keyword>
<dbReference type="AlphaFoldDB" id="A0A4U1I635"/>
<dbReference type="SUPFAM" id="SSF55729">
    <property type="entry name" value="Acyl-CoA N-acyltransferases (Nat)"/>
    <property type="match status" value="1"/>
</dbReference>
<dbReference type="EMBL" id="SWJE01000006">
    <property type="protein sequence ID" value="TKC88818.1"/>
    <property type="molecule type" value="Genomic_DNA"/>
</dbReference>
<accession>A0A4U1I635</accession>
<dbReference type="InterPro" id="IPR016181">
    <property type="entry name" value="Acyl_CoA_acyltransferase"/>
</dbReference>
<protein>
    <recommendedName>
        <fullName evidence="1">N-acyl amino acid synthase FeeM catalytic core domain-containing protein</fullName>
    </recommendedName>
</protein>
<dbReference type="Pfam" id="PF21926">
    <property type="entry name" value="FeeM"/>
    <property type="match status" value="1"/>
</dbReference>
<gene>
    <name evidence="2" type="ORF">FAZ69_13840</name>
</gene>
<proteinExistence type="predicted"/>
<feature type="domain" description="N-acyl amino acid synthase FeeM catalytic core" evidence="1">
    <location>
        <begin position="55"/>
        <end position="186"/>
    </location>
</feature>
<dbReference type="InterPro" id="IPR054597">
    <property type="entry name" value="FeeM_cat"/>
</dbReference>
<organism evidence="2 3">
    <name type="scientific">Trinickia terrae</name>
    <dbReference type="NCBI Taxonomy" id="2571161"/>
    <lineage>
        <taxon>Bacteria</taxon>
        <taxon>Pseudomonadati</taxon>
        <taxon>Pseudomonadota</taxon>
        <taxon>Betaproteobacteria</taxon>
        <taxon>Burkholderiales</taxon>
        <taxon>Burkholderiaceae</taxon>
        <taxon>Trinickia</taxon>
    </lineage>
</organism>
<dbReference type="Proteomes" id="UP000305539">
    <property type="component" value="Unassembled WGS sequence"/>
</dbReference>
<sequence>MKPMEITPELAFLSRRPVSRLELPAIQALQNPERMPFTIRIASGERDLRKAVDVRRSAYGRHLPEFAQKMAVETSDREPGTTVLLAEAKLDDAPIGTIRIQTNELAPLPVEQSVTLPPGFTGARLAEATRLGVANGAVGKVVKMMLFKALFLYCEQQQIDWLIITARSPIDREYDAMLFEDVLKPQQFIPMKHVGGLPHRVMAGEVGVARQRWGEAKHPLFKFIFQTHHPDIDLRVPNDLSLRPEPVRCQQGSRIAQSS</sequence>
<dbReference type="OrthoDB" id="8773859at2"/>
<dbReference type="RefSeq" id="WP_136895339.1">
    <property type="nucleotide sequence ID" value="NZ_SWJE01000006.1"/>
</dbReference>
<name>A0A4U1I635_9BURK</name>
<evidence type="ECO:0000313" key="3">
    <source>
        <dbReference type="Proteomes" id="UP000305539"/>
    </source>
</evidence>